<evidence type="ECO:0000256" key="1">
    <source>
        <dbReference type="SAM" id="MobiDB-lite"/>
    </source>
</evidence>
<accession>A0A224Y9V7</accession>
<dbReference type="AlphaFoldDB" id="A0A224Y9V7"/>
<feature type="region of interest" description="Disordered" evidence="1">
    <location>
        <begin position="74"/>
        <end position="109"/>
    </location>
</feature>
<protein>
    <submittedName>
        <fullName evidence="2">Uncharacterized protein</fullName>
    </submittedName>
</protein>
<feature type="compositionally biased region" description="Polar residues" evidence="1">
    <location>
        <begin position="77"/>
        <end position="86"/>
    </location>
</feature>
<organism evidence="2">
    <name type="scientific">Rhipicephalus zambeziensis</name>
    <dbReference type="NCBI Taxonomy" id="60191"/>
    <lineage>
        <taxon>Eukaryota</taxon>
        <taxon>Metazoa</taxon>
        <taxon>Ecdysozoa</taxon>
        <taxon>Arthropoda</taxon>
        <taxon>Chelicerata</taxon>
        <taxon>Arachnida</taxon>
        <taxon>Acari</taxon>
        <taxon>Parasitiformes</taxon>
        <taxon>Ixodida</taxon>
        <taxon>Ixodoidea</taxon>
        <taxon>Ixodidae</taxon>
        <taxon>Rhipicephalinae</taxon>
        <taxon>Rhipicephalus</taxon>
        <taxon>Rhipicephalus</taxon>
    </lineage>
</organism>
<evidence type="ECO:0000313" key="2">
    <source>
        <dbReference type="EMBL" id="MAA14477.1"/>
    </source>
</evidence>
<dbReference type="EMBL" id="GFPF01003331">
    <property type="protein sequence ID" value="MAA14477.1"/>
    <property type="molecule type" value="Transcribed_RNA"/>
</dbReference>
<name>A0A224Y9V7_9ACAR</name>
<sequence>MRRRGELGRRRRERRGRREGRRCWVFGAVGSPGPECRRSGVRSTRCCYGLNVAADVPCLQRLLQGSSFLVSLRKPSAASSSQSTPLVSAPRHLASTKAFDSPAGEPVSA</sequence>
<reference evidence="2" key="1">
    <citation type="journal article" date="2017" name="Parasit. Vectors">
        <title>Sialotranscriptomics of Rhipicephalus zambeziensis reveals intricate expression profiles of secretory proteins and suggests tight temporal transcriptional regulation during blood-feeding.</title>
        <authorList>
            <person name="de Castro M.H."/>
            <person name="de Klerk D."/>
            <person name="Pienaar R."/>
            <person name="Rees D.J.G."/>
            <person name="Mans B.J."/>
        </authorList>
    </citation>
    <scope>NUCLEOTIDE SEQUENCE</scope>
    <source>
        <tissue evidence="2">Salivary glands</tissue>
    </source>
</reference>
<proteinExistence type="predicted"/>